<dbReference type="Proteomes" id="UP001642540">
    <property type="component" value="Unassembled WGS sequence"/>
</dbReference>
<dbReference type="EMBL" id="CAXLJM020000038">
    <property type="protein sequence ID" value="CAL8107174.1"/>
    <property type="molecule type" value="Genomic_DNA"/>
</dbReference>
<dbReference type="PANTHER" id="PTHR11953:SF0">
    <property type="entry name" value="EXOSOME COMPLEX COMPONENT RRP41"/>
    <property type="match status" value="1"/>
</dbReference>
<feature type="domain" description="Exoribonuclease phosphorolytic" evidence="2">
    <location>
        <begin position="24"/>
        <end position="157"/>
    </location>
</feature>
<dbReference type="SUPFAM" id="SSF55666">
    <property type="entry name" value="Ribonuclease PH domain 2-like"/>
    <property type="match status" value="1"/>
</dbReference>
<dbReference type="CDD" id="cd11370">
    <property type="entry name" value="RNase_PH_RRP41"/>
    <property type="match status" value="1"/>
</dbReference>
<evidence type="ECO:0000313" key="4">
    <source>
        <dbReference type="Proteomes" id="UP001642540"/>
    </source>
</evidence>
<comment type="similarity">
    <text evidence="1">Belongs to the RNase PH family.</text>
</comment>
<dbReference type="PANTHER" id="PTHR11953">
    <property type="entry name" value="EXOSOME COMPLEX COMPONENT"/>
    <property type="match status" value="1"/>
</dbReference>
<proteinExistence type="inferred from homology"/>
<dbReference type="InterPro" id="IPR036345">
    <property type="entry name" value="ExoRNase_PH_dom2_sf"/>
</dbReference>
<accession>A0ABP1QM26</accession>
<dbReference type="Gene3D" id="3.30.230.70">
    <property type="entry name" value="GHMP Kinase, N-terminal domain"/>
    <property type="match status" value="1"/>
</dbReference>
<dbReference type="InterPro" id="IPR050080">
    <property type="entry name" value="RNase_PH"/>
</dbReference>
<comment type="caution">
    <text evidence="3">The sequence shown here is derived from an EMBL/GenBank/DDBJ whole genome shotgun (WGS) entry which is preliminary data.</text>
</comment>
<dbReference type="InterPro" id="IPR027408">
    <property type="entry name" value="PNPase/RNase_PH_dom_sf"/>
</dbReference>
<dbReference type="InterPro" id="IPR001247">
    <property type="entry name" value="ExoRNase_PH_dom1"/>
</dbReference>
<sequence length="248" mass="27507">MAYRTHLDDLWEQQIRPDGRTPHELRNITCQMGIFHPQASGSASFNIGNTKVMAAVYGPHEVRSSQKKHHNPDKMIINCEYSSATFSSNERKSSTKADRKSMEISSNLRSVMEHIIIPDIFPGSQIDVYVELLQDDGGSYSACINAATLALVDAGIPIRDYAVAITATMSHSVCMVDINAQERGQCAELTIGVLAQSNEIIVLELANLLQNFYLKDVLDEGIKGCAAIYKILEEAVRQKFNKMEQSLV</sequence>
<protein>
    <recommendedName>
        <fullName evidence="2">Exoribonuclease phosphorolytic domain-containing protein</fullName>
    </recommendedName>
</protein>
<dbReference type="Pfam" id="PF01138">
    <property type="entry name" value="RNase_PH"/>
    <property type="match status" value="1"/>
</dbReference>
<evidence type="ECO:0000313" key="3">
    <source>
        <dbReference type="EMBL" id="CAL8107174.1"/>
    </source>
</evidence>
<evidence type="ECO:0000256" key="1">
    <source>
        <dbReference type="ARBA" id="ARBA00006678"/>
    </source>
</evidence>
<gene>
    <name evidence="3" type="ORF">ODALV1_LOCUS12593</name>
</gene>
<organism evidence="3 4">
    <name type="scientific">Orchesella dallaii</name>
    <dbReference type="NCBI Taxonomy" id="48710"/>
    <lineage>
        <taxon>Eukaryota</taxon>
        <taxon>Metazoa</taxon>
        <taxon>Ecdysozoa</taxon>
        <taxon>Arthropoda</taxon>
        <taxon>Hexapoda</taxon>
        <taxon>Collembola</taxon>
        <taxon>Entomobryomorpha</taxon>
        <taxon>Entomobryoidea</taxon>
        <taxon>Orchesellidae</taxon>
        <taxon>Orchesellinae</taxon>
        <taxon>Orchesella</taxon>
    </lineage>
</organism>
<keyword evidence="4" id="KW-1185">Reference proteome</keyword>
<dbReference type="InterPro" id="IPR020568">
    <property type="entry name" value="Ribosomal_Su5_D2-typ_SF"/>
</dbReference>
<name>A0ABP1QM26_9HEXA</name>
<reference evidence="3 4" key="1">
    <citation type="submission" date="2024-08" db="EMBL/GenBank/DDBJ databases">
        <authorList>
            <person name="Cucini C."/>
            <person name="Frati F."/>
        </authorList>
    </citation>
    <scope>NUCLEOTIDE SEQUENCE [LARGE SCALE GENOMIC DNA]</scope>
</reference>
<dbReference type="SUPFAM" id="SSF54211">
    <property type="entry name" value="Ribosomal protein S5 domain 2-like"/>
    <property type="match status" value="1"/>
</dbReference>
<evidence type="ECO:0000259" key="2">
    <source>
        <dbReference type="Pfam" id="PF01138"/>
    </source>
</evidence>